<reference evidence="2 3" key="1">
    <citation type="journal article" date="2021" name="Elife">
        <title>Chloroplast acquisition without the gene transfer in kleptoplastic sea slugs, Plakobranchus ocellatus.</title>
        <authorList>
            <person name="Maeda T."/>
            <person name="Takahashi S."/>
            <person name="Yoshida T."/>
            <person name="Shimamura S."/>
            <person name="Takaki Y."/>
            <person name="Nagai Y."/>
            <person name="Toyoda A."/>
            <person name="Suzuki Y."/>
            <person name="Arimoto A."/>
            <person name="Ishii H."/>
            <person name="Satoh N."/>
            <person name="Nishiyama T."/>
            <person name="Hasebe M."/>
            <person name="Maruyama T."/>
            <person name="Minagawa J."/>
            <person name="Obokata J."/>
            <person name="Shigenobu S."/>
        </authorList>
    </citation>
    <scope>NUCLEOTIDE SEQUENCE [LARGE SCALE GENOMIC DNA]</scope>
</reference>
<organism evidence="2 3">
    <name type="scientific">Elysia marginata</name>
    <dbReference type="NCBI Taxonomy" id="1093978"/>
    <lineage>
        <taxon>Eukaryota</taxon>
        <taxon>Metazoa</taxon>
        <taxon>Spiralia</taxon>
        <taxon>Lophotrochozoa</taxon>
        <taxon>Mollusca</taxon>
        <taxon>Gastropoda</taxon>
        <taxon>Heterobranchia</taxon>
        <taxon>Euthyneura</taxon>
        <taxon>Panpulmonata</taxon>
        <taxon>Sacoglossa</taxon>
        <taxon>Placobranchoidea</taxon>
        <taxon>Plakobranchidae</taxon>
        <taxon>Elysia</taxon>
    </lineage>
</organism>
<dbReference type="Proteomes" id="UP000762676">
    <property type="component" value="Unassembled WGS sequence"/>
</dbReference>
<comment type="caution">
    <text evidence="2">The sequence shown here is derived from an EMBL/GenBank/DDBJ whole genome shotgun (WGS) entry which is preliminary data.</text>
</comment>
<evidence type="ECO:0000256" key="1">
    <source>
        <dbReference type="SAM" id="MobiDB-lite"/>
    </source>
</evidence>
<feature type="compositionally biased region" description="Acidic residues" evidence="1">
    <location>
        <begin position="58"/>
        <end position="95"/>
    </location>
</feature>
<keyword evidence="3" id="KW-1185">Reference proteome</keyword>
<evidence type="ECO:0000313" key="3">
    <source>
        <dbReference type="Proteomes" id="UP000762676"/>
    </source>
</evidence>
<sequence length="105" mass="12143">MIFFKPRLLLAPTDFGCDNGQCYFNHRGRQAREPPASGFYADRLLVHATSRLTTEREEKEEEDDDDDDEGEEEERDDDDDDDDDDGDDDDDDDDSTVFNILVPEF</sequence>
<accession>A0AAV4I533</accession>
<protein>
    <submittedName>
        <fullName evidence="2">Uncharacterized protein</fullName>
    </submittedName>
</protein>
<dbReference type="AlphaFoldDB" id="A0AAV4I533"/>
<name>A0AAV4I533_9GAST</name>
<feature type="region of interest" description="Disordered" evidence="1">
    <location>
        <begin position="50"/>
        <end position="105"/>
    </location>
</feature>
<gene>
    <name evidence="2" type="ORF">ElyMa_004680700</name>
</gene>
<evidence type="ECO:0000313" key="2">
    <source>
        <dbReference type="EMBL" id="GFS05387.1"/>
    </source>
</evidence>
<proteinExistence type="predicted"/>
<dbReference type="EMBL" id="BMAT01009383">
    <property type="protein sequence ID" value="GFS05387.1"/>
    <property type="molecule type" value="Genomic_DNA"/>
</dbReference>